<sequence length="242" mass="28409">PDQDKEYDNKGFNFHEVVFTDETPARIGDERGMIQTWCCEGEQYNDDVKHNRNVKDCCLQFYACFRYNFKGPCHVYYQETEEEKAAAEVHIAQLNVNKKTRDNKLQIYAQQALQGISESDINGRYNTRKKQYVPSTMDYKRGDRGRGGVDRYRHREGALKKVVPWIHNLKNRGIKCVLQQDGAPAHNSRLSRDYLVTEHVDRLWWPGHSSEANAIEHAWPWIQQHVTKQFTPSCTPKQYEKQ</sequence>
<dbReference type="OrthoDB" id="3792558at2759"/>
<dbReference type="Proteomes" id="UP000800082">
    <property type="component" value="Unassembled WGS sequence"/>
</dbReference>
<gene>
    <name evidence="2" type="ORF">M421DRAFT_410623</name>
</gene>
<dbReference type="InterPro" id="IPR036397">
    <property type="entry name" value="RNaseH_sf"/>
</dbReference>
<evidence type="ECO:0000313" key="2">
    <source>
        <dbReference type="EMBL" id="KAF1922514.1"/>
    </source>
</evidence>
<dbReference type="RefSeq" id="XP_033442767.1">
    <property type="nucleotide sequence ID" value="XM_033590387.1"/>
</dbReference>
<reference evidence="2" key="1">
    <citation type="journal article" date="2020" name="Stud. Mycol.">
        <title>101 Dothideomycetes genomes: a test case for predicting lifestyles and emergence of pathogens.</title>
        <authorList>
            <person name="Haridas S."/>
            <person name="Albert R."/>
            <person name="Binder M."/>
            <person name="Bloem J."/>
            <person name="Labutti K."/>
            <person name="Salamov A."/>
            <person name="Andreopoulos B."/>
            <person name="Baker S."/>
            <person name="Barry K."/>
            <person name="Bills G."/>
            <person name="Bluhm B."/>
            <person name="Cannon C."/>
            <person name="Castanera R."/>
            <person name="Culley D."/>
            <person name="Daum C."/>
            <person name="Ezra D."/>
            <person name="Gonzalez J."/>
            <person name="Henrissat B."/>
            <person name="Kuo A."/>
            <person name="Liang C."/>
            <person name="Lipzen A."/>
            <person name="Lutzoni F."/>
            <person name="Magnuson J."/>
            <person name="Mondo S."/>
            <person name="Nolan M."/>
            <person name="Ohm R."/>
            <person name="Pangilinan J."/>
            <person name="Park H.-J."/>
            <person name="Ramirez L."/>
            <person name="Alfaro M."/>
            <person name="Sun H."/>
            <person name="Tritt A."/>
            <person name="Yoshinaga Y."/>
            <person name="Zwiers L.-H."/>
            <person name="Turgeon B."/>
            <person name="Goodwin S."/>
            <person name="Spatafora J."/>
            <person name="Crous P."/>
            <person name="Grigoriev I."/>
        </authorList>
    </citation>
    <scope>NUCLEOTIDE SEQUENCE</scope>
    <source>
        <strain evidence="2">CBS 183.55</strain>
    </source>
</reference>
<evidence type="ECO:0000259" key="1">
    <source>
        <dbReference type="Pfam" id="PF13358"/>
    </source>
</evidence>
<dbReference type="Pfam" id="PF13358">
    <property type="entry name" value="DDE_3"/>
    <property type="match status" value="1"/>
</dbReference>
<dbReference type="InterPro" id="IPR038717">
    <property type="entry name" value="Tc1-like_DDE_dom"/>
</dbReference>
<evidence type="ECO:0000313" key="3">
    <source>
        <dbReference type="Proteomes" id="UP000800082"/>
    </source>
</evidence>
<dbReference type="GO" id="GO:0003676">
    <property type="term" value="F:nucleic acid binding"/>
    <property type="evidence" value="ECO:0007669"/>
    <property type="project" value="InterPro"/>
</dbReference>
<feature type="domain" description="Tc1-like transposase DDE" evidence="1">
    <location>
        <begin position="174"/>
        <end position="228"/>
    </location>
</feature>
<accession>A0A6A5R676</accession>
<dbReference type="Gene3D" id="3.30.420.10">
    <property type="entry name" value="Ribonuclease H-like superfamily/Ribonuclease H"/>
    <property type="match status" value="1"/>
</dbReference>
<dbReference type="EMBL" id="ML979024">
    <property type="protein sequence ID" value="KAF1922514.1"/>
    <property type="molecule type" value="Genomic_DNA"/>
</dbReference>
<keyword evidence="3" id="KW-1185">Reference proteome</keyword>
<feature type="non-terminal residue" evidence="2">
    <location>
        <position position="1"/>
    </location>
</feature>
<dbReference type="AlphaFoldDB" id="A0A6A5R676"/>
<proteinExistence type="predicted"/>
<name>A0A6A5R676_9PLEO</name>
<protein>
    <recommendedName>
        <fullName evidence="1">Tc1-like transposase DDE domain-containing protein</fullName>
    </recommendedName>
</protein>
<dbReference type="GeneID" id="54348053"/>
<organism evidence="2 3">
    <name type="scientific">Didymella exigua CBS 183.55</name>
    <dbReference type="NCBI Taxonomy" id="1150837"/>
    <lineage>
        <taxon>Eukaryota</taxon>
        <taxon>Fungi</taxon>
        <taxon>Dikarya</taxon>
        <taxon>Ascomycota</taxon>
        <taxon>Pezizomycotina</taxon>
        <taxon>Dothideomycetes</taxon>
        <taxon>Pleosporomycetidae</taxon>
        <taxon>Pleosporales</taxon>
        <taxon>Pleosporineae</taxon>
        <taxon>Didymellaceae</taxon>
        <taxon>Didymella</taxon>
    </lineage>
</organism>